<dbReference type="InterPro" id="IPR020057">
    <property type="entry name" value="Ribosomal_bL25_b-dom"/>
</dbReference>
<feature type="domain" description="Large ribosomal subunit protein bL25 beta" evidence="7">
    <location>
        <begin position="104"/>
        <end position="187"/>
    </location>
</feature>
<protein>
    <recommendedName>
        <fullName evidence="5">Large ribosomal subunit protein bL25</fullName>
    </recommendedName>
    <alternativeName>
        <fullName evidence="5">General stress protein CTC</fullName>
    </alternativeName>
</protein>
<accession>A0A937AL89</accession>
<dbReference type="NCBIfam" id="NF004612">
    <property type="entry name" value="PRK05943.1"/>
    <property type="match status" value="1"/>
</dbReference>
<evidence type="ECO:0000256" key="3">
    <source>
        <dbReference type="ARBA" id="ARBA00022980"/>
    </source>
</evidence>
<dbReference type="Pfam" id="PF01386">
    <property type="entry name" value="Ribosomal_L25p"/>
    <property type="match status" value="1"/>
</dbReference>
<keyword evidence="3 5" id="KW-0689">Ribosomal protein</keyword>
<keyword evidence="2 5" id="KW-0694">RNA-binding</keyword>
<comment type="similarity">
    <text evidence="5">Belongs to the bacterial ribosomal protein bL25 family. CTC subfamily.</text>
</comment>
<keyword evidence="1 5" id="KW-0699">rRNA-binding</keyword>
<dbReference type="InterPro" id="IPR037121">
    <property type="entry name" value="Ribosomal_bL25_C"/>
</dbReference>
<dbReference type="AlphaFoldDB" id="A0A937AL89"/>
<dbReference type="GO" id="GO:0022625">
    <property type="term" value="C:cytosolic large ribosomal subunit"/>
    <property type="evidence" value="ECO:0007669"/>
    <property type="project" value="TreeGrafter"/>
</dbReference>
<dbReference type="Gene3D" id="2.170.120.20">
    <property type="entry name" value="Ribosomal protein L25, beta domain"/>
    <property type="match status" value="1"/>
</dbReference>
<dbReference type="GO" id="GO:0003735">
    <property type="term" value="F:structural constituent of ribosome"/>
    <property type="evidence" value="ECO:0007669"/>
    <property type="project" value="InterPro"/>
</dbReference>
<evidence type="ECO:0000313" key="9">
    <source>
        <dbReference type="Proteomes" id="UP000736856"/>
    </source>
</evidence>
<dbReference type="InterPro" id="IPR011035">
    <property type="entry name" value="Ribosomal_bL25/Gln-tRNA_synth"/>
</dbReference>
<sequence length="196" mass="21478">MDQEYFQLSTVVREKFGKGASRLLRKNGNIPAIVYGNKSIPKPITLSSKDISKRLHSRNFMTTVLMLDLGKEKIRVLPKDYQLDPVTDNLIHVDFLQISEYSTISVQIPVHFFNENKCPGLKQGGNLNIVCHEIALLCPANNIPDSISIDLNGLKIGDSTHISDVSLPPGTSPVSHTNLTIASITPPTAKDSGSET</sequence>
<feature type="domain" description="Large ribosomal subunit protein bL25 L25" evidence="6">
    <location>
        <begin position="10"/>
        <end position="95"/>
    </location>
</feature>
<comment type="function">
    <text evidence="5">This is one of the proteins that binds to the 5S RNA in the ribosome where it forms part of the central protuberance.</text>
</comment>
<dbReference type="InterPro" id="IPR029751">
    <property type="entry name" value="Ribosomal_L25_dom"/>
</dbReference>
<dbReference type="Proteomes" id="UP000736856">
    <property type="component" value="Unassembled WGS sequence"/>
</dbReference>
<dbReference type="Gene3D" id="2.40.240.10">
    <property type="entry name" value="Ribosomal Protein L25, Chain P"/>
    <property type="match status" value="1"/>
</dbReference>
<gene>
    <name evidence="5" type="primary">rplY</name>
    <name evidence="5" type="synonym">ctc</name>
    <name evidence="8" type="ORF">EU981_01865</name>
</gene>
<keyword evidence="4 5" id="KW-0687">Ribonucleoprotein</keyword>
<evidence type="ECO:0000256" key="2">
    <source>
        <dbReference type="ARBA" id="ARBA00022884"/>
    </source>
</evidence>
<dbReference type="HAMAP" id="MF_01334">
    <property type="entry name" value="Ribosomal_bL25_CTC"/>
    <property type="match status" value="1"/>
</dbReference>
<dbReference type="NCBIfam" id="TIGR00731">
    <property type="entry name" value="bL25_bact_ctc"/>
    <property type="match status" value="1"/>
</dbReference>
<comment type="subunit">
    <text evidence="5">Part of the 50S ribosomal subunit; part of the 5S rRNA/L5/L18/L25 subcomplex. Contacts the 5S rRNA. Binds to the 5S rRNA independently of L5 and L18.</text>
</comment>
<evidence type="ECO:0000256" key="5">
    <source>
        <dbReference type="HAMAP-Rule" id="MF_01334"/>
    </source>
</evidence>
<evidence type="ECO:0000256" key="4">
    <source>
        <dbReference type="ARBA" id="ARBA00023274"/>
    </source>
</evidence>
<comment type="caution">
    <text evidence="8">The sequence shown here is derived from an EMBL/GenBank/DDBJ whole genome shotgun (WGS) entry which is preliminary data.</text>
</comment>
<dbReference type="Pfam" id="PF14693">
    <property type="entry name" value="Ribosomal_TL5_C"/>
    <property type="match status" value="1"/>
</dbReference>
<dbReference type="PANTHER" id="PTHR33284:SF1">
    <property type="entry name" value="RIBOSOMAL PROTEIN L25_GLN-TRNA SYNTHETASE, ANTI-CODON-BINDING DOMAIN-CONTAINING PROTEIN"/>
    <property type="match status" value="1"/>
</dbReference>
<dbReference type="InterPro" id="IPR001021">
    <property type="entry name" value="Ribosomal_bL25_long"/>
</dbReference>
<evidence type="ECO:0000259" key="6">
    <source>
        <dbReference type="Pfam" id="PF01386"/>
    </source>
</evidence>
<name>A0A937AL89_9HYPH</name>
<dbReference type="GO" id="GO:0008097">
    <property type="term" value="F:5S rRNA binding"/>
    <property type="evidence" value="ECO:0007669"/>
    <property type="project" value="InterPro"/>
</dbReference>
<evidence type="ECO:0000259" key="7">
    <source>
        <dbReference type="Pfam" id="PF14693"/>
    </source>
</evidence>
<dbReference type="InterPro" id="IPR020930">
    <property type="entry name" value="Ribosomal_uL5_bac-type"/>
</dbReference>
<evidence type="ECO:0000256" key="1">
    <source>
        <dbReference type="ARBA" id="ARBA00022730"/>
    </source>
</evidence>
<proteinExistence type="inferred from homology"/>
<dbReference type="PANTHER" id="PTHR33284">
    <property type="entry name" value="RIBOSOMAL PROTEIN L25/GLN-TRNA SYNTHETASE, ANTI-CODON-BINDING DOMAIN-CONTAINING PROTEIN"/>
    <property type="match status" value="1"/>
</dbReference>
<organism evidence="8 9">
    <name type="scientific">Candidatus Liberibacter ctenarytainae</name>
    <dbReference type="NCBI Taxonomy" id="2020335"/>
    <lineage>
        <taxon>Bacteria</taxon>
        <taxon>Pseudomonadati</taxon>
        <taxon>Pseudomonadota</taxon>
        <taxon>Alphaproteobacteria</taxon>
        <taxon>Hyphomicrobiales</taxon>
        <taxon>Rhizobiaceae</taxon>
        <taxon>Liberibacter</taxon>
    </lineage>
</organism>
<dbReference type="NCBIfam" id="NF004128">
    <property type="entry name" value="PRK05618.1-2"/>
    <property type="match status" value="1"/>
</dbReference>
<evidence type="ECO:0000313" key="8">
    <source>
        <dbReference type="EMBL" id="MBL0848837.1"/>
    </source>
</evidence>
<dbReference type="EMBL" id="SEOL01000002">
    <property type="protein sequence ID" value="MBL0848837.1"/>
    <property type="molecule type" value="Genomic_DNA"/>
</dbReference>
<reference evidence="8" key="1">
    <citation type="submission" date="2019-02" db="EMBL/GenBank/DDBJ databases">
        <title>A novel Candidatus Liberibacter species associated with the New Zealand native fuchsia psyllid, Ctenarytaina fuchsiae.</title>
        <authorList>
            <person name="Thompson S.M."/>
            <person name="Jorgensen N."/>
            <person name="David C."/>
            <person name="Bulman S.R."/>
            <person name="Smith G.R."/>
        </authorList>
    </citation>
    <scope>NUCLEOTIDE SEQUENCE</scope>
    <source>
        <strain evidence="8">Oxford</strain>
    </source>
</reference>
<dbReference type="CDD" id="cd00495">
    <property type="entry name" value="Ribosomal_L25_TL5_CTC"/>
    <property type="match status" value="1"/>
</dbReference>
<dbReference type="GO" id="GO:0006412">
    <property type="term" value="P:translation"/>
    <property type="evidence" value="ECO:0007669"/>
    <property type="project" value="UniProtKB-UniRule"/>
</dbReference>
<dbReference type="SUPFAM" id="SSF50715">
    <property type="entry name" value="Ribosomal protein L25-like"/>
    <property type="match status" value="1"/>
</dbReference>
<dbReference type="InterPro" id="IPR020056">
    <property type="entry name" value="Rbsml_bL25/Gln-tRNA_synth_N"/>
</dbReference>